<protein>
    <submittedName>
        <fullName evidence="3">Uncharacterized protein</fullName>
    </submittedName>
</protein>
<dbReference type="Proteomes" id="UP000887572">
    <property type="component" value="Unplaced"/>
</dbReference>
<keyword evidence="1" id="KW-0732">Signal</keyword>
<reference evidence="3" key="1">
    <citation type="submission" date="2022-11" db="UniProtKB">
        <authorList>
            <consortium name="WormBaseParasite"/>
        </authorList>
    </citation>
    <scope>IDENTIFICATION</scope>
</reference>
<accession>A0A914IGW5</accession>
<dbReference type="AlphaFoldDB" id="A0A914IGW5"/>
<feature type="signal peptide" evidence="1">
    <location>
        <begin position="1"/>
        <end position="15"/>
    </location>
</feature>
<evidence type="ECO:0000313" key="2">
    <source>
        <dbReference type="Proteomes" id="UP000887572"/>
    </source>
</evidence>
<dbReference type="WBParaSite" id="Gr19_v10_g9793.t1">
    <property type="protein sequence ID" value="Gr19_v10_g9793.t1"/>
    <property type="gene ID" value="Gr19_v10_g9793"/>
</dbReference>
<proteinExistence type="predicted"/>
<organism evidence="2 3">
    <name type="scientific">Globodera rostochiensis</name>
    <name type="common">Golden nematode worm</name>
    <name type="synonym">Heterodera rostochiensis</name>
    <dbReference type="NCBI Taxonomy" id="31243"/>
    <lineage>
        <taxon>Eukaryota</taxon>
        <taxon>Metazoa</taxon>
        <taxon>Ecdysozoa</taxon>
        <taxon>Nematoda</taxon>
        <taxon>Chromadorea</taxon>
        <taxon>Rhabditida</taxon>
        <taxon>Tylenchina</taxon>
        <taxon>Tylenchomorpha</taxon>
        <taxon>Tylenchoidea</taxon>
        <taxon>Heteroderidae</taxon>
        <taxon>Heteroderinae</taxon>
        <taxon>Globodera</taxon>
    </lineage>
</organism>
<name>A0A914IGW5_GLORO</name>
<keyword evidence="2" id="KW-1185">Reference proteome</keyword>
<evidence type="ECO:0000256" key="1">
    <source>
        <dbReference type="SAM" id="SignalP"/>
    </source>
</evidence>
<feature type="chain" id="PRO_5036700234" evidence="1">
    <location>
        <begin position="16"/>
        <end position="130"/>
    </location>
</feature>
<sequence>MAALIVLAILIGAFAAPLDSTTTTTPQAETTVLTGIETTKMLVSTTAQPTIQTTELTDKLVSTTGENEGTSTTQAQTKPPEITTTMKHEELTTLKKFVFTCTPNGGQLDAEPFIRPAFVVIVTYLAMLVV</sequence>
<evidence type="ECO:0000313" key="3">
    <source>
        <dbReference type="WBParaSite" id="Gr19_v10_g9793.t1"/>
    </source>
</evidence>